<gene>
    <name evidence="2" type="primary">SPAC869.01_8</name>
    <name evidence="2" type="ORF">CK203_075522</name>
</gene>
<name>A0A438DT03_VITVI</name>
<dbReference type="InterPro" id="IPR023631">
    <property type="entry name" value="Amidase_dom"/>
</dbReference>
<protein>
    <submittedName>
        <fullName evidence="2">Putative amidase C869.01</fullName>
    </submittedName>
</protein>
<dbReference type="PANTHER" id="PTHR42678:SF34">
    <property type="entry name" value="OS04G0183300 PROTEIN"/>
    <property type="match status" value="1"/>
</dbReference>
<dbReference type="Gene3D" id="3.90.1300.10">
    <property type="entry name" value="Amidase signature (AS) domain"/>
    <property type="match status" value="1"/>
</dbReference>
<evidence type="ECO:0000259" key="1">
    <source>
        <dbReference type="Pfam" id="PF01425"/>
    </source>
</evidence>
<dbReference type="Proteomes" id="UP000288805">
    <property type="component" value="Unassembled WGS sequence"/>
</dbReference>
<accession>A0A438DT03</accession>
<sequence>MNTTAGSFALLKSVVPRDAGVVRKLRKAGAIILGKASLSEWAAFRATATPSGWCARTGQGKNPYVLSATPCGSSSGSAISVAANLAAVSLGTETDGSILCPSHINSVVGIKPTLVSPAELAWFQSLLGRTLLGRPICRTVSDAVEVLDVIVGFDYRDEATRTASKYIPQGGYKQFLNANGLKGKRLGIVRNPFYMFGNGSVLPQVFEHHFHTLRQGGAILVDHLEIANIDVIYGSSGEYAALEAEFKTSLNAYLKELVASPVRTLADVIAFNNKFSNLVSTFRRGKDKGVWTRYLSASRSHKWINKKTLLKLARLSRNGFEKLMKEHKLDALVTPGSDVRTILAIGGFPGISVPAGYDSEGVPFAFVLGA</sequence>
<dbReference type="AlphaFoldDB" id="A0A438DT03"/>
<reference evidence="2 3" key="1">
    <citation type="journal article" date="2018" name="PLoS Genet.">
        <title>Population sequencing reveals clonal diversity and ancestral inbreeding in the grapevine cultivar Chardonnay.</title>
        <authorList>
            <person name="Roach M.J."/>
            <person name="Johnson D.L."/>
            <person name="Bohlmann J."/>
            <person name="van Vuuren H.J."/>
            <person name="Jones S.J."/>
            <person name="Pretorius I.S."/>
            <person name="Schmidt S.A."/>
            <person name="Borneman A.R."/>
        </authorList>
    </citation>
    <scope>NUCLEOTIDE SEQUENCE [LARGE SCALE GENOMIC DNA]</scope>
    <source>
        <strain evidence="3">cv. Chardonnay</strain>
        <tissue evidence="2">Leaf</tissue>
    </source>
</reference>
<dbReference type="InterPro" id="IPR036928">
    <property type="entry name" value="AS_sf"/>
</dbReference>
<dbReference type="Pfam" id="PF01425">
    <property type="entry name" value="Amidase"/>
    <property type="match status" value="1"/>
</dbReference>
<dbReference type="EMBL" id="QGNW01001504">
    <property type="protein sequence ID" value="RVW38603.1"/>
    <property type="molecule type" value="Genomic_DNA"/>
</dbReference>
<evidence type="ECO:0000313" key="3">
    <source>
        <dbReference type="Proteomes" id="UP000288805"/>
    </source>
</evidence>
<proteinExistence type="predicted"/>
<comment type="caution">
    <text evidence="2">The sequence shown here is derived from an EMBL/GenBank/DDBJ whole genome shotgun (WGS) entry which is preliminary data.</text>
</comment>
<dbReference type="SUPFAM" id="SSF75304">
    <property type="entry name" value="Amidase signature (AS) enzymes"/>
    <property type="match status" value="1"/>
</dbReference>
<feature type="domain" description="Amidase" evidence="1">
    <location>
        <begin position="1"/>
        <end position="336"/>
    </location>
</feature>
<organism evidence="2 3">
    <name type="scientific">Vitis vinifera</name>
    <name type="common">Grape</name>
    <dbReference type="NCBI Taxonomy" id="29760"/>
    <lineage>
        <taxon>Eukaryota</taxon>
        <taxon>Viridiplantae</taxon>
        <taxon>Streptophyta</taxon>
        <taxon>Embryophyta</taxon>
        <taxon>Tracheophyta</taxon>
        <taxon>Spermatophyta</taxon>
        <taxon>Magnoliopsida</taxon>
        <taxon>eudicotyledons</taxon>
        <taxon>Gunneridae</taxon>
        <taxon>Pentapetalae</taxon>
        <taxon>rosids</taxon>
        <taxon>Vitales</taxon>
        <taxon>Vitaceae</taxon>
        <taxon>Viteae</taxon>
        <taxon>Vitis</taxon>
    </lineage>
</organism>
<dbReference type="PANTHER" id="PTHR42678">
    <property type="entry name" value="AMIDASE"/>
    <property type="match status" value="1"/>
</dbReference>
<evidence type="ECO:0000313" key="2">
    <source>
        <dbReference type="EMBL" id="RVW38603.1"/>
    </source>
</evidence>